<dbReference type="InterPro" id="IPR011245">
    <property type="entry name" value="Butyrate_kin"/>
</dbReference>
<dbReference type="GO" id="GO:0006083">
    <property type="term" value="P:acetate metabolic process"/>
    <property type="evidence" value="ECO:0007669"/>
    <property type="project" value="TreeGrafter"/>
</dbReference>
<dbReference type="InterPro" id="IPR043129">
    <property type="entry name" value="ATPase_NBD"/>
</dbReference>
<evidence type="ECO:0000256" key="10">
    <source>
        <dbReference type="RuleBase" id="RU003835"/>
    </source>
</evidence>
<dbReference type="GO" id="GO:0005524">
    <property type="term" value="F:ATP binding"/>
    <property type="evidence" value="ECO:0007669"/>
    <property type="project" value="UniProtKB-KW"/>
</dbReference>
<dbReference type="InterPro" id="IPR000890">
    <property type="entry name" value="Aliphatic_acid_kin_short-chain"/>
</dbReference>
<evidence type="ECO:0000256" key="1">
    <source>
        <dbReference type="ARBA" id="ARBA00004496"/>
    </source>
</evidence>
<evidence type="ECO:0000256" key="4">
    <source>
        <dbReference type="ARBA" id="ARBA00022679"/>
    </source>
</evidence>
<keyword evidence="5 9" id="KW-0547">Nucleotide-binding</keyword>
<sequence length="226" mass="24195">MIEDLKVGVLGEHASNLGGIIAKQIGEEVNVPSYIVDPVVVDELEDVARISGMPEISRASVVHALNQKAIARRYAREINKKYEDINLIVAHMGGGVSVGAHKNGKIVDVANALDGEGPFSPERSGGLPVGALVKMCFSGKYTQDEIKKKIKGNGGLVAYLNTNDAREVEERIEAGDEKAKLVYEAMAYQISKEIGASAAVLKGDVKAILLTGGIAYSKNVYRNDCR</sequence>
<evidence type="ECO:0000256" key="8">
    <source>
        <dbReference type="ARBA" id="ARBA00048596"/>
    </source>
</evidence>
<dbReference type="PANTHER" id="PTHR21060">
    <property type="entry name" value="ACETATE KINASE"/>
    <property type="match status" value="1"/>
</dbReference>
<dbReference type="InterPro" id="IPR023865">
    <property type="entry name" value="Aliphatic_acid_kinase_CS"/>
</dbReference>
<reference evidence="11" key="1">
    <citation type="submission" date="2018-06" db="EMBL/GenBank/DDBJ databases">
        <authorList>
            <consortium name="Pathogen Informatics"/>
            <person name="Doyle S."/>
        </authorList>
    </citation>
    <scope>NUCLEOTIDE SEQUENCE</scope>
    <source>
        <strain evidence="11">NCTC13307</strain>
    </source>
</reference>
<dbReference type="GO" id="GO:0008776">
    <property type="term" value="F:acetate kinase activity"/>
    <property type="evidence" value="ECO:0007669"/>
    <property type="project" value="TreeGrafter"/>
</dbReference>
<evidence type="ECO:0000256" key="7">
    <source>
        <dbReference type="ARBA" id="ARBA00022840"/>
    </source>
</evidence>
<comment type="similarity">
    <text evidence="2 9 10">Belongs to the acetokinase family.</text>
</comment>
<dbReference type="HAMAP" id="MF_00542">
    <property type="entry name" value="Butyrate_kinase"/>
    <property type="match status" value="1"/>
</dbReference>
<dbReference type="Pfam" id="PF00871">
    <property type="entry name" value="Acetate_kinase"/>
    <property type="match status" value="1"/>
</dbReference>
<dbReference type="AlphaFoldDB" id="A0A381I4B7"/>
<dbReference type="EMBL" id="UFWD01000001">
    <property type="protein sequence ID" value="SUY20240.1"/>
    <property type="molecule type" value="Genomic_DNA"/>
</dbReference>
<gene>
    <name evidence="11" type="primary">buk2_2</name>
    <name evidence="9" type="synonym">buk</name>
    <name evidence="11" type="ORF">NCTC13307_00051</name>
</gene>
<dbReference type="GO" id="GO:0005737">
    <property type="term" value="C:cytoplasm"/>
    <property type="evidence" value="ECO:0007669"/>
    <property type="project" value="UniProtKB-SubCell"/>
</dbReference>
<dbReference type="CDD" id="cd24011">
    <property type="entry name" value="ASKHA_NBD_BK"/>
    <property type="match status" value="1"/>
</dbReference>
<dbReference type="PANTHER" id="PTHR21060:SF3">
    <property type="entry name" value="BUTYRATE KINASE 2-RELATED"/>
    <property type="match status" value="1"/>
</dbReference>
<comment type="catalytic activity">
    <reaction evidence="8 9">
        <text>butanoate + ATP = butanoyl phosphate + ADP</text>
        <dbReference type="Rhea" id="RHEA:13585"/>
        <dbReference type="ChEBI" id="CHEBI:17968"/>
        <dbReference type="ChEBI" id="CHEBI:30616"/>
        <dbReference type="ChEBI" id="CHEBI:58079"/>
        <dbReference type="ChEBI" id="CHEBI:456216"/>
        <dbReference type="EC" id="2.7.2.7"/>
    </reaction>
</comment>
<dbReference type="Gene3D" id="3.30.420.40">
    <property type="match status" value="1"/>
</dbReference>
<organism evidence="11">
    <name type="scientific">Clostridioides difficile</name>
    <name type="common">Peptoclostridium difficile</name>
    <dbReference type="NCBI Taxonomy" id="1496"/>
    <lineage>
        <taxon>Bacteria</taxon>
        <taxon>Bacillati</taxon>
        <taxon>Bacillota</taxon>
        <taxon>Clostridia</taxon>
        <taxon>Peptostreptococcales</taxon>
        <taxon>Peptostreptococcaceae</taxon>
        <taxon>Clostridioides</taxon>
    </lineage>
</organism>
<dbReference type="NCBIfam" id="NF002834">
    <property type="entry name" value="PRK03011.1-5"/>
    <property type="match status" value="1"/>
</dbReference>
<evidence type="ECO:0000256" key="3">
    <source>
        <dbReference type="ARBA" id="ARBA00022490"/>
    </source>
</evidence>
<keyword evidence="3 9" id="KW-0963">Cytoplasm</keyword>
<dbReference type="EC" id="2.7.2.7" evidence="9"/>
<evidence type="ECO:0000313" key="11">
    <source>
        <dbReference type="EMBL" id="SUY20240.1"/>
    </source>
</evidence>
<dbReference type="GO" id="GO:0047761">
    <property type="term" value="F:butyrate kinase activity"/>
    <property type="evidence" value="ECO:0007669"/>
    <property type="project" value="UniProtKB-UniRule"/>
</dbReference>
<evidence type="ECO:0000256" key="5">
    <source>
        <dbReference type="ARBA" id="ARBA00022741"/>
    </source>
</evidence>
<dbReference type="PRINTS" id="PR00471">
    <property type="entry name" value="ACETATEKNASE"/>
</dbReference>
<proteinExistence type="inferred from homology"/>
<keyword evidence="6 9" id="KW-0418">Kinase</keyword>
<keyword evidence="7 9" id="KW-0067">ATP-binding</keyword>
<keyword evidence="4 9" id="KW-0808">Transferase</keyword>
<evidence type="ECO:0000256" key="9">
    <source>
        <dbReference type="HAMAP-Rule" id="MF_00542"/>
    </source>
</evidence>
<dbReference type="PROSITE" id="PS01076">
    <property type="entry name" value="ACETATE_KINASE_2"/>
    <property type="match status" value="1"/>
</dbReference>
<dbReference type="SUPFAM" id="SSF53067">
    <property type="entry name" value="Actin-like ATPase domain"/>
    <property type="match status" value="1"/>
</dbReference>
<evidence type="ECO:0000256" key="6">
    <source>
        <dbReference type="ARBA" id="ARBA00022777"/>
    </source>
</evidence>
<name>A0A381I4B7_CLODI</name>
<accession>A0A381I4B7</accession>
<comment type="subcellular location">
    <subcellularLocation>
        <location evidence="1 9">Cytoplasm</location>
    </subcellularLocation>
</comment>
<dbReference type="NCBIfam" id="TIGR02707">
    <property type="entry name" value="butyr_kinase"/>
    <property type="match status" value="1"/>
</dbReference>
<protein>
    <recommendedName>
        <fullName evidence="9">Probable butyrate kinase</fullName>
        <shortName evidence="9">BK</shortName>
        <ecNumber evidence="9">2.7.2.7</ecNumber>
    </recommendedName>
    <alternativeName>
        <fullName evidence="9">Branched-chain carboxylic acid kinase</fullName>
    </alternativeName>
</protein>
<evidence type="ECO:0000256" key="2">
    <source>
        <dbReference type="ARBA" id="ARBA00008748"/>
    </source>
</evidence>